<dbReference type="FunFam" id="3.40.50.300:FF:001215">
    <property type="entry name" value="ATP-dependent DNA helicase"/>
    <property type="match status" value="1"/>
</dbReference>
<proteinExistence type="inferred from homology"/>
<dbReference type="Gene3D" id="3.40.50.300">
    <property type="entry name" value="P-loop containing nucleotide triphosphate hydrolases"/>
    <property type="match status" value="2"/>
</dbReference>
<keyword evidence="7" id="KW-0238">DNA-binding</keyword>
<organism evidence="14">
    <name type="scientific">Spirodela intermedia</name>
    <name type="common">Intermediate duckweed</name>
    <dbReference type="NCBI Taxonomy" id="51605"/>
    <lineage>
        <taxon>Eukaryota</taxon>
        <taxon>Viridiplantae</taxon>
        <taxon>Streptophyta</taxon>
        <taxon>Embryophyta</taxon>
        <taxon>Tracheophyta</taxon>
        <taxon>Spermatophyta</taxon>
        <taxon>Magnoliopsida</taxon>
        <taxon>Liliopsida</taxon>
        <taxon>Araceae</taxon>
        <taxon>Lemnoideae</taxon>
        <taxon>Spirodela</taxon>
    </lineage>
</organism>
<evidence type="ECO:0000256" key="8">
    <source>
        <dbReference type="ARBA" id="ARBA00023235"/>
    </source>
</evidence>
<comment type="catalytic activity">
    <reaction evidence="9 10">
        <text>Couples ATP hydrolysis with the unwinding of duplex DNA by translocating in the 3'-5' direction.</text>
        <dbReference type="EC" id="5.6.2.4"/>
    </reaction>
</comment>
<dbReference type="PROSITE" id="PS51194">
    <property type="entry name" value="HELICASE_CTER"/>
    <property type="match status" value="1"/>
</dbReference>
<dbReference type="FunFam" id="3.40.50.300:FF:001544">
    <property type="entry name" value="ATP-dependent DNA helicase"/>
    <property type="match status" value="1"/>
</dbReference>
<dbReference type="EMBL" id="LR743591">
    <property type="protein sequence ID" value="CAA2619498.1"/>
    <property type="molecule type" value="Genomic_DNA"/>
</dbReference>
<dbReference type="Proteomes" id="UP001189122">
    <property type="component" value="Unassembled WGS sequence"/>
</dbReference>
<keyword evidence="5 10" id="KW-0347">Helicase</keyword>
<dbReference type="GO" id="GO:0043138">
    <property type="term" value="F:3'-5' DNA helicase activity"/>
    <property type="evidence" value="ECO:0007669"/>
    <property type="project" value="UniProtKB-EC"/>
</dbReference>
<dbReference type="GO" id="GO:0046872">
    <property type="term" value="F:metal ion binding"/>
    <property type="evidence" value="ECO:0007669"/>
    <property type="project" value="UniProtKB-KW"/>
</dbReference>
<keyword evidence="2" id="KW-0479">Metal-binding</keyword>
<name>A0A7I8IMQ4_SPIIN</name>
<dbReference type="Pfam" id="PF00271">
    <property type="entry name" value="Helicase_C"/>
    <property type="match status" value="1"/>
</dbReference>
<sequence length="723" mass="80593">METDVEQELLCVAAELEEVEDQIRVLLDRQQQLHEKQSDLKALLEAFRASENYANDNLPVGVEDWSGSFEWDSRADDIKLNIFGISKYRANQREIVNAVMSGRDVLVIMAAGGGKSLCYQLPAVLREGVALVVSPLLSLIQDQVMALTAIGIHACMLTSTTSKENERSVYKTLEKGEGNLKILYVTPEKISKSKRFMSKLEKCSHAGRLSLISIDEAHCCSQWGHDFRPDYKNLGILKTQFPKVPLIALTATATQKVQLDLMEMLHIPKCVKFLSTINRPNLFYKVSGKSSVGKVVIDEIAEFIQSSYPNKESGIVYCFSRKECEQVAKELRERGILADYYHADMHDGARERVHTRWSSNKLQVIVGTVAFGMGINKPDVRFVIHHSLSKSMETYYQESGRAGRDGLPSDCVLYYRPADVSRQSSMVFYENSGLQNLYDIVRYCQSRRSCRRNAFFHHFGEPLKDCNGMCDNCANGNEAKEIDCTYHAKVIVSLLQEMQGNDQRTTILQLVDKVKAKIKELGASGQKTPELRKEDLEQVIVQLIVDHVLREEFQHTAYATNAYVTLGPLWRQGVSLEMPGDRAGGSIRTRSSQPSSFAPGLETKLDELRREISSSSSSSSAQGEIFPHAVLSAQQIRAIKADWEVEAGRYGGRILGLVRGYAGGEGTLGKRPREEHSPVLLGAARTNALATDLSLSLSLSLSLLSLSLSLSLTHTETVHLFIT</sequence>
<evidence type="ECO:0000256" key="7">
    <source>
        <dbReference type="ARBA" id="ARBA00023125"/>
    </source>
</evidence>
<dbReference type="InterPro" id="IPR014001">
    <property type="entry name" value="Helicase_ATP-bd"/>
</dbReference>
<dbReference type="EMBL" id="CACRZD030000004">
    <property type="protein sequence ID" value="CAA6659225.1"/>
    <property type="molecule type" value="Genomic_DNA"/>
</dbReference>
<dbReference type="InterPro" id="IPR032284">
    <property type="entry name" value="RecQ_Zn-bd"/>
</dbReference>
<keyword evidence="11" id="KW-0175">Coiled coil</keyword>
<comment type="catalytic activity">
    <reaction evidence="10">
        <text>ATP + H2O = ADP + phosphate + H(+)</text>
        <dbReference type="Rhea" id="RHEA:13065"/>
        <dbReference type="ChEBI" id="CHEBI:15377"/>
        <dbReference type="ChEBI" id="CHEBI:15378"/>
        <dbReference type="ChEBI" id="CHEBI:30616"/>
        <dbReference type="ChEBI" id="CHEBI:43474"/>
        <dbReference type="ChEBI" id="CHEBI:456216"/>
    </reaction>
</comment>
<dbReference type="SMART" id="SM00487">
    <property type="entry name" value="DEXDc"/>
    <property type="match status" value="1"/>
</dbReference>
<reference evidence="14 16" key="1">
    <citation type="submission" date="2019-12" db="EMBL/GenBank/DDBJ databases">
        <authorList>
            <person name="Scholz U."/>
            <person name="Mascher M."/>
            <person name="Fiebig A."/>
        </authorList>
    </citation>
    <scope>NUCLEOTIDE SEQUENCE</scope>
</reference>
<keyword evidence="8" id="KW-0413">Isomerase</keyword>
<dbReference type="AlphaFoldDB" id="A0A7I8IMQ4"/>
<keyword evidence="4 10" id="KW-0378">Hydrolase</keyword>
<evidence type="ECO:0000256" key="5">
    <source>
        <dbReference type="ARBA" id="ARBA00022806"/>
    </source>
</evidence>
<evidence type="ECO:0000256" key="9">
    <source>
        <dbReference type="ARBA" id="ARBA00034617"/>
    </source>
</evidence>
<dbReference type="Pfam" id="PF16124">
    <property type="entry name" value="RecQ_Zn_bind"/>
    <property type="match status" value="1"/>
</dbReference>
<dbReference type="NCBIfam" id="TIGR00614">
    <property type="entry name" value="recQ_fam"/>
    <property type="match status" value="1"/>
</dbReference>
<dbReference type="SUPFAM" id="SSF52540">
    <property type="entry name" value="P-loop containing nucleoside triphosphate hydrolases"/>
    <property type="match status" value="1"/>
</dbReference>
<dbReference type="GO" id="GO:0000724">
    <property type="term" value="P:double-strand break repair via homologous recombination"/>
    <property type="evidence" value="ECO:0007669"/>
    <property type="project" value="TreeGrafter"/>
</dbReference>
<keyword evidence="16" id="KW-1185">Reference proteome</keyword>
<feature type="domain" description="Helicase C-terminal" evidence="13">
    <location>
        <begin position="296"/>
        <end position="445"/>
    </location>
</feature>
<keyword evidence="3 10" id="KW-0547">Nucleotide-binding</keyword>
<dbReference type="GO" id="GO:0005524">
    <property type="term" value="F:ATP binding"/>
    <property type="evidence" value="ECO:0007669"/>
    <property type="project" value="UniProtKB-KW"/>
</dbReference>
<keyword evidence="10" id="KW-0539">Nucleus</keyword>
<dbReference type="CDD" id="cd18015">
    <property type="entry name" value="DEXHc_RecQ1"/>
    <property type="match status" value="1"/>
</dbReference>
<evidence type="ECO:0000256" key="3">
    <source>
        <dbReference type="ARBA" id="ARBA00022741"/>
    </source>
</evidence>
<evidence type="ECO:0000256" key="1">
    <source>
        <dbReference type="ARBA" id="ARBA00005446"/>
    </source>
</evidence>
<evidence type="ECO:0000259" key="13">
    <source>
        <dbReference type="PROSITE" id="PS51194"/>
    </source>
</evidence>
<gene>
    <name evidence="14" type="ORF">SI7747_04005665</name>
    <name evidence="15" type="ORF">SI7747_UN022196</name>
</gene>
<evidence type="ECO:0000313" key="14">
    <source>
        <dbReference type="EMBL" id="CAA2619498.1"/>
    </source>
</evidence>
<dbReference type="EC" id="5.6.2.4" evidence="10"/>
<keyword evidence="6 10" id="KW-0067">ATP-binding</keyword>
<comment type="subcellular location">
    <subcellularLocation>
        <location evidence="10">Nucleus</location>
    </subcellularLocation>
</comment>
<dbReference type="SMART" id="SM00490">
    <property type="entry name" value="HELICc"/>
    <property type="match status" value="1"/>
</dbReference>
<feature type="coiled-coil region" evidence="11">
    <location>
        <begin position="2"/>
        <end position="36"/>
    </location>
</feature>
<evidence type="ECO:0000256" key="6">
    <source>
        <dbReference type="ARBA" id="ARBA00022840"/>
    </source>
</evidence>
<dbReference type="PANTHER" id="PTHR13710:SF105">
    <property type="entry name" value="ATP-DEPENDENT DNA HELICASE Q1"/>
    <property type="match status" value="1"/>
</dbReference>
<evidence type="ECO:0000313" key="15">
    <source>
        <dbReference type="EMBL" id="CAA6675854.1"/>
    </source>
</evidence>
<evidence type="ECO:0000256" key="2">
    <source>
        <dbReference type="ARBA" id="ARBA00022723"/>
    </source>
</evidence>
<dbReference type="InterPro" id="IPR004589">
    <property type="entry name" value="DNA_helicase_ATP-dep_RecQ"/>
</dbReference>
<dbReference type="GO" id="GO:0005737">
    <property type="term" value="C:cytoplasm"/>
    <property type="evidence" value="ECO:0007669"/>
    <property type="project" value="TreeGrafter"/>
</dbReference>
<evidence type="ECO:0000313" key="16">
    <source>
        <dbReference type="Proteomes" id="UP001189122"/>
    </source>
</evidence>
<dbReference type="PANTHER" id="PTHR13710">
    <property type="entry name" value="DNA HELICASE RECQ FAMILY MEMBER"/>
    <property type="match status" value="1"/>
</dbReference>
<dbReference type="PROSITE" id="PS51192">
    <property type="entry name" value="HELICASE_ATP_BIND_1"/>
    <property type="match status" value="1"/>
</dbReference>
<dbReference type="Pfam" id="PF00270">
    <property type="entry name" value="DEAD"/>
    <property type="match status" value="1"/>
</dbReference>
<evidence type="ECO:0000259" key="12">
    <source>
        <dbReference type="PROSITE" id="PS51192"/>
    </source>
</evidence>
<dbReference type="EMBL" id="CACRZD030000413">
    <property type="protein sequence ID" value="CAA6675854.1"/>
    <property type="molecule type" value="Genomic_DNA"/>
</dbReference>
<dbReference type="InterPro" id="IPR027417">
    <property type="entry name" value="P-loop_NTPase"/>
</dbReference>
<protein>
    <recommendedName>
        <fullName evidence="10">ATP-dependent DNA helicase</fullName>
        <ecNumber evidence="10">5.6.2.4</ecNumber>
    </recommendedName>
</protein>
<accession>A0A7I8IMQ4</accession>
<dbReference type="InterPro" id="IPR011545">
    <property type="entry name" value="DEAD/DEAH_box_helicase_dom"/>
</dbReference>
<dbReference type="GO" id="GO:0009378">
    <property type="term" value="F:four-way junction helicase activity"/>
    <property type="evidence" value="ECO:0007669"/>
    <property type="project" value="TreeGrafter"/>
</dbReference>
<evidence type="ECO:0000256" key="4">
    <source>
        <dbReference type="ARBA" id="ARBA00022801"/>
    </source>
</evidence>
<dbReference type="InterPro" id="IPR001650">
    <property type="entry name" value="Helicase_C-like"/>
</dbReference>
<dbReference type="GO" id="GO:0016592">
    <property type="term" value="C:mediator complex"/>
    <property type="evidence" value="ECO:0007669"/>
    <property type="project" value="TreeGrafter"/>
</dbReference>
<evidence type="ECO:0000256" key="10">
    <source>
        <dbReference type="RuleBase" id="RU364117"/>
    </source>
</evidence>
<evidence type="ECO:0000256" key="11">
    <source>
        <dbReference type="SAM" id="Coils"/>
    </source>
</evidence>
<feature type="domain" description="Helicase ATP-binding" evidence="12">
    <location>
        <begin position="96"/>
        <end position="271"/>
    </location>
</feature>
<comment type="similarity">
    <text evidence="1 10">Belongs to the helicase family. RecQ subfamily.</text>
</comment>
<dbReference type="Gene3D" id="1.10.10.10">
    <property type="entry name" value="Winged helix-like DNA-binding domain superfamily/Winged helix DNA-binding domain"/>
    <property type="match status" value="1"/>
</dbReference>
<dbReference type="GO" id="GO:0005694">
    <property type="term" value="C:chromosome"/>
    <property type="evidence" value="ECO:0007669"/>
    <property type="project" value="TreeGrafter"/>
</dbReference>
<dbReference type="InterPro" id="IPR036388">
    <property type="entry name" value="WH-like_DNA-bd_sf"/>
</dbReference>
<dbReference type="GO" id="GO:0003677">
    <property type="term" value="F:DNA binding"/>
    <property type="evidence" value="ECO:0007669"/>
    <property type="project" value="UniProtKB-KW"/>
</dbReference>
<dbReference type="CDD" id="cd18794">
    <property type="entry name" value="SF2_C_RecQ"/>
    <property type="match status" value="1"/>
</dbReference>
<dbReference type="GO" id="GO:0016787">
    <property type="term" value="F:hydrolase activity"/>
    <property type="evidence" value="ECO:0007669"/>
    <property type="project" value="UniProtKB-KW"/>
</dbReference>